<accession>A0A840MZK6</accession>
<protein>
    <submittedName>
        <fullName evidence="1">Uncharacterized protein</fullName>
    </submittedName>
</protein>
<evidence type="ECO:0000313" key="1">
    <source>
        <dbReference type="EMBL" id="MBB5051844.1"/>
    </source>
</evidence>
<name>A0A840MZK6_9BRAD</name>
<dbReference type="EMBL" id="JACHIJ010000002">
    <property type="protein sequence ID" value="MBB5051844.1"/>
    <property type="molecule type" value="Genomic_DNA"/>
</dbReference>
<gene>
    <name evidence="1" type="ORF">HNQ36_001798</name>
</gene>
<dbReference type="AlphaFoldDB" id="A0A840MZK6"/>
<dbReference type="Proteomes" id="UP000521227">
    <property type="component" value="Unassembled WGS sequence"/>
</dbReference>
<proteinExistence type="predicted"/>
<organism evidence="1 2">
    <name type="scientific">Afipia massiliensis</name>
    <dbReference type="NCBI Taxonomy" id="211460"/>
    <lineage>
        <taxon>Bacteria</taxon>
        <taxon>Pseudomonadati</taxon>
        <taxon>Pseudomonadota</taxon>
        <taxon>Alphaproteobacteria</taxon>
        <taxon>Hyphomicrobiales</taxon>
        <taxon>Nitrobacteraceae</taxon>
        <taxon>Afipia</taxon>
    </lineage>
</organism>
<sequence length="84" mass="9288">MADDKANETSFANDIAEGAQQARAFLLRDEKVAGRKLERGLVDQGNIGRPFGSCLPSRLQCGAQFCSSRRLTRRRRLGEGTFSK</sequence>
<comment type="caution">
    <text evidence="1">The sequence shown here is derived from an EMBL/GenBank/DDBJ whole genome shotgun (WGS) entry which is preliminary data.</text>
</comment>
<reference evidence="1 2" key="1">
    <citation type="submission" date="2020-08" db="EMBL/GenBank/DDBJ databases">
        <title>Genomic Encyclopedia of Type Strains, Phase IV (KMG-IV): sequencing the most valuable type-strain genomes for metagenomic binning, comparative biology and taxonomic classification.</title>
        <authorList>
            <person name="Goeker M."/>
        </authorList>
    </citation>
    <scope>NUCLEOTIDE SEQUENCE [LARGE SCALE GENOMIC DNA]</scope>
    <source>
        <strain evidence="1 2">DSM 17498</strain>
    </source>
</reference>
<evidence type="ECO:0000313" key="2">
    <source>
        <dbReference type="Proteomes" id="UP000521227"/>
    </source>
</evidence>